<dbReference type="EMBL" id="JBHZQA010000008">
    <property type="protein sequence ID" value="MFE3848747.1"/>
    <property type="molecule type" value="Genomic_DNA"/>
</dbReference>
<feature type="domain" description="D-isomer specific 2-hydroxyacid dehydrogenase catalytic" evidence="2">
    <location>
        <begin position="23"/>
        <end position="109"/>
    </location>
</feature>
<evidence type="ECO:0000256" key="1">
    <source>
        <dbReference type="ARBA" id="ARBA00023027"/>
    </source>
</evidence>
<dbReference type="Gene3D" id="3.40.50.720">
    <property type="entry name" value="NAD(P)-binding Rossmann-like Domain"/>
    <property type="match status" value="1"/>
</dbReference>
<organism evidence="3 4">
    <name type="scientific">Flavobacterium fructosi</name>
    <dbReference type="NCBI Taxonomy" id="3230416"/>
    <lineage>
        <taxon>Bacteria</taxon>
        <taxon>Pseudomonadati</taxon>
        <taxon>Bacteroidota</taxon>
        <taxon>Flavobacteriia</taxon>
        <taxon>Flavobacteriales</taxon>
        <taxon>Flavobacteriaceae</taxon>
        <taxon>Flavobacterium</taxon>
    </lineage>
</organism>
<reference evidence="3 4" key="1">
    <citation type="submission" date="2024-06" db="EMBL/GenBank/DDBJ databases">
        <title>Flavobacterium spp. isolated from glacier.</title>
        <authorList>
            <person name="Han D."/>
        </authorList>
    </citation>
    <scope>NUCLEOTIDE SEQUENCE [LARGE SCALE GENOMIC DNA]</scope>
    <source>
        <strain evidence="3 4">LB3P45</strain>
    </source>
</reference>
<dbReference type="InterPro" id="IPR006139">
    <property type="entry name" value="D-isomer_2_OHA_DH_cat_dom"/>
</dbReference>
<dbReference type="SUPFAM" id="SSF52283">
    <property type="entry name" value="Formate/glycerate dehydrogenase catalytic domain-like"/>
    <property type="match status" value="1"/>
</dbReference>
<evidence type="ECO:0000259" key="2">
    <source>
        <dbReference type="Pfam" id="PF00389"/>
    </source>
</evidence>
<keyword evidence="4" id="KW-1185">Reference proteome</keyword>
<dbReference type="PANTHER" id="PTHR43026">
    <property type="entry name" value="2-HYDROXYACID DEHYDROGENASE HOMOLOG 1-RELATED"/>
    <property type="match status" value="1"/>
</dbReference>
<protein>
    <recommendedName>
        <fullName evidence="2">D-isomer specific 2-hydroxyacid dehydrogenase catalytic domain-containing protein</fullName>
    </recommendedName>
</protein>
<keyword evidence="1" id="KW-0520">NAD</keyword>
<evidence type="ECO:0000313" key="3">
    <source>
        <dbReference type="EMBL" id="MFE3848747.1"/>
    </source>
</evidence>
<name>A0ABW6HNY3_9FLAO</name>
<comment type="caution">
    <text evidence="3">The sequence shown here is derived from an EMBL/GenBank/DDBJ whole genome shotgun (WGS) entry which is preliminary data.</text>
</comment>
<gene>
    <name evidence="3" type="ORF">ACFX5D_12305</name>
</gene>
<dbReference type="PANTHER" id="PTHR43026:SF1">
    <property type="entry name" value="2-HYDROXYACID DEHYDROGENASE HOMOLOG 1-RELATED"/>
    <property type="match status" value="1"/>
</dbReference>
<evidence type="ECO:0000313" key="4">
    <source>
        <dbReference type="Proteomes" id="UP001600039"/>
    </source>
</evidence>
<sequence length="140" mass="15583">MKTLIYSISGFDKPFIEIALYGNLDLTYTELSLNESTVKMAEGFDAISIFNSDDAAAVVLEKLHALHIKYIALRSKSFDYIDLYKVHALGIKVANVPAIPSANAVAEHATALLLALNRKLILGQKMMQLGDYRLESFNRF</sequence>
<accession>A0ABW6HNY3</accession>
<dbReference type="Pfam" id="PF00389">
    <property type="entry name" value="2-Hacid_dh"/>
    <property type="match status" value="1"/>
</dbReference>
<proteinExistence type="predicted"/>
<dbReference type="InterPro" id="IPR058205">
    <property type="entry name" value="D-LDH-like"/>
</dbReference>
<dbReference type="RefSeq" id="WP_379858479.1">
    <property type="nucleotide sequence ID" value="NZ_JBHZQA010000008.1"/>
</dbReference>
<dbReference type="Proteomes" id="UP001600039">
    <property type="component" value="Unassembled WGS sequence"/>
</dbReference>